<dbReference type="InterPro" id="IPR013762">
    <property type="entry name" value="Integrase-like_cat_sf"/>
</dbReference>
<keyword evidence="2" id="KW-0229">DNA integration</keyword>
<evidence type="ECO:0000313" key="5">
    <source>
        <dbReference type="EMBL" id="MBU2689997.1"/>
    </source>
</evidence>
<dbReference type="InterPro" id="IPR050090">
    <property type="entry name" value="Tyrosine_recombinase_XerCD"/>
</dbReference>
<evidence type="ECO:0000256" key="2">
    <source>
        <dbReference type="ARBA" id="ARBA00022908"/>
    </source>
</evidence>
<protein>
    <submittedName>
        <fullName evidence="5">Tyrosine-type recombinase/integrase</fullName>
    </submittedName>
</protein>
<evidence type="ECO:0000313" key="6">
    <source>
        <dbReference type="Proteomes" id="UP000777784"/>
    </source>
</evidence>
<dbReference type="InterPro" id="IPR002104">
    <property type="entry name" value="Integrase_catalytic"/>
</dbReference>
<gene>
    <name evidence="5" type="ORF">KJ970_03655</name>
</gene>
<dbReference type="PROSITE" id="PS51898">
    <property type="entry name" value="TYR_RECOMBINASE"/>
    <property type="match status" value="1"/>
</dbReference>
<evidence type="ECO:0000259" key="4">
    <source>
        <dbReference type="PROSITE" id="PS51898"/>
    </source>
</evidence>
<dbReference type="AlphaFoldDB" id="A0A948RVZ9"/>
<accession>A0A948RVZ9</accession>
<dbReference type="Gene3D" id="1.10.443.10">
    <property type="entry name" value="Intergrase catalytic core"/>
    <property type="match status" value="1"/>
</dbReference>
<feature type="domain" description="Tyr recombinase" evidence="4">
    <location>
        <begin position="9"/>
        <end position="182"/>
    </location>
</feature>
<dbReference type="PANTHER" id="PTHR30349:SF77">
    <property type="entry name" value="TYROSINE RECOMBINASE XERC"/>
    <property type="match status" value="1"/>
</dbReference>
<dbReference type="InterPro" id="IPR011010">
    <property type="entry name" value="DNA_brk_join_enz"/>
</dbReference>
<name>A0A948RVZ9_UNCEI</name>
<reference evidence="5" key="1">
    <citation type="submission" date="2021-05" db="EMBL/GenBank/DDBJ databases">
        <title>Energy efficiency and biological interactions define the core microbiome of deep oligotrophic groundwater.</title>
        <authorList>
            <person name="Mehrshad M."/>
            <person name="Lopez-Fernandez M."/>
            <person name="Bell E."/>
            <person name="Bernier-Latmani R."/>
            <person name="Bertilsson S."/>
            <person name="Dopson M."/>
        </authorList>
    </citation>
    <scope>NUCLEOTIDE SEQUENCE</scope>
    <source>
        <strain evidence="5">Modern_marine.mb.64</strain>
    </source>
</reference>
<keyword evidence="3" id="KW-0233">DNA recombination</keyword>
<dbReference type="SUPFAM" id="SSF56349">
    <property type="entry name" value="DNA breaking-rejoining enzymes"/>
    <property type="match status" value="1"/>
</dbReference>
<evidence type="ECO:0000256" key="1">
    <source>
        <dbReference type="ARBA" id="ARBA00004496"/>
    </source>
</evidence>
<dbReference type="GO" id="GO:0003677">
    <property type="term" value="F:DNA binding"/>
    <property type="evidence" value="ECO:0007669"/>
    <property type="project" value="InterPro"/>
</dbReference>
<comment type="caution">
    <text evidence="5">The sequence shown here is derived from an EMBL/GenBank/DDBJ whole genome shotgun (WGS) entry which is preliminary data.</text>
</comment>
<dbReference type="GO" id="GO:0006310">
    <property type="term" value="P:DNA recombination"/>
    <property type="evidence" value="ECO:0007669"/>
    <property type="project" value="UniProtKB-KW"/>
</dbReference>
<sequence length="200" mass="22813">MPSPKYTQRLPKYLTQNDIRAFFGVIQDPRDRALFAVIYHYGLRVSEVGLLERDDIDLERGRIVVKRVKGGLWAERPLFSATRALLEVHFSRPGVNGHTALFPGRLDALKKRQIQALFARYRDAACIPRRLTCHSLRHAIATHLLDAGVSLEFVQDHLGHRSIKSTSIYARITDQHRTAIFRELEASPWIVHPGHTAYTG</sequence>
<organism evidence="5 6">
    <name type="scientific">Eiseniibacteriota bacterium</name>
    <dbReference type="NCBI Taxonomy" id="2212470"/>
    <lineage>
        <taxon>Bacteria</taxon>
        <taxon>Candidatus Eiseniibacteriota</taxon>
    </lineage>
</organism>
<dbReference type="Proteomes" id="UP000777784">
    <property type="component" value="Unassembled WGS sequence"/>
</dbReference>
<dbReference type="EMBL" id="JAHJDP010000023">
    <property type="protein sequence ID" value="MBU2689997.1"/>
    <property type="molecule type" value="Genomic_DNA"/>
</dbReference>
<dbReference type="Pfam" id="PF00589">
    <property type="entry name" value="Phage_integrase"/>
    <property type="match status" value="1"/>
</dbReference>
<dbReference type="GO" id="GO:0015074">
    <property type="term" value="P:DNA integration"/>
    <property type="evidence" value="ECO:0007669"/>
    <property type="project" value="UniProtKB-KW"/>
</dbReference>
<dbReference type="PANTHER" id="PTHR30349">
    <property type="entry name" value="PHAGE INTEGRASE-RELATED"/>
    <property type="match status" value="1"/>
</dbReference>
<proteinExistence type="predicted"/>
<comment type="subcellular location">
    <subcellularLocation>
        <location evidence="1">Cytoplasm</location>
    </subcellularLocation>
</comment>
<dbReference type="GO" id="GO:0005737">
    <property type="term" value="C:cytoplasm"/>
    <property type="evidence" value="ECO:0007669"/>
    <property type="project" value="UniProtKB-SubCell"/>
</dbReference>
<evidence type="ECO:0000256" key="3">
    <source>
        <dbReference type="ARBA" id="ARBA00023172"/>
    </source>
</evidence>